<sequence length="71" mass="7914">MVEQDVVCSNCGQSGTSLPRCGRCRTLYCSRDCQAQHWPQYKRECSRSINENVAAAESLIEVLPQAPPRAD</sequence>
<dbReference type="SUPFAM" id="SSF144232">
    <property type="entry name" value="HIT/MYND zinc finger-like"/>
    <property type="match status" value="1"/>
</dbReference>
<evidence type="ECO:0000256" key="2">
    <source>
        <dbReference type="ARBA" id="ARBA00022771"/>
    </source>
</evidence>
<dbReference type="Gene3D" id="6.10.140.2220">
    <property type="match status" value="1"/>
</dbReference>
<dbReference type="Proteomes" id="UP000070501">
    <property type="component" value="Unassembled WGS sequence"/>
</dbReference>
<dbReference type="GO" id="GO:0008270">
    <property type="term" value="F:zinc ion binding"/>
    <property type="evidence" value="ECO:0007669"/>
    <property type="project" value="UniProtKB-KW"/>
</dbReference>
<keyword evidence="3" id="KW-0862">Zinc</keyword>
<dbReference type="EMBL" id="KQ964415">
    <property type="protein sequence ID" value="KXJ84583.1"/>
    <property type="molecule type" value="Genomic_DNA"/>
</dbReference>
<dbReference type="InParanoid" id="A0A136II14"/>
<protein>
    <recommendedName>
        <fullName evidence="5">MYND-type domain-containing protein</fullName>
    </recommendedName>
</protein>
<evidence type="ECO:0000256" key="4">
    <source>
        <dbReference type="PROSITE-ProRule" id="PRU00134"/>
    </source>
</evidence>
<dbReference type="Pfam" id="PF01753">
    <property type="entry name" value="zf-MYND"/>
    <property type="match status" value="1"/>
</dbReference>
<evidence type="ECO:0000259" key="5">
    <source>
        <dbReference type="PROSITE" id="PS50865"/>
    </source>
</evidence>
<name>A0A136II14_9PEZI</name>
<keyword evidence="1" id="KW-0479">Metal-binding</keyword>
<organism evidence="6 7">
    <name type="scientific">Microdochium bolleyi</name>
    <dbReference type="NCBI Taxonomy" id="196109"/>
    <lineage>
        <taxon>Eukaryota</taxon>
        <taxon>Fungi</taxon>
        <taxon>Dikarya</taxon>
        <taxon>Ascomycota</taxon>
        <taxon>Pezizomycotina</taxon>
        <taxon>Sordariomycetes</taxon>
        <taxon>Xylariomycetidae</taxon>
        <taxon>Xylariales</taxon>
        <taxon>Microdochiaceae</taxon>
        <taxon>Microdochium</taxon>
    </lineage>
</organism>
<evidence type="ECO:0000313" key="7">
    <source>
        <dbReference type="Proteomes" id="UP000070501"/>
    </source>
</evidence>
<evidence type="ECO:0000256" key="1">
    <source>
        <dbReference type="ARBA" id="ARBA00022723"/>
    </source>
</evidence>
<dbReference type="PROSITE" id="PS50865">
    <property type="entry name" value="ZF_MYND_2"/>
    <property type="match status" value="1"/>
</dbReference>
<evidence type="ECO:0000313" key="6">
    <source>
        <dbReference type="EMBL" id="KXJ84583.1"/>
    </source>
</evidence>
<dbReference type="AlphaFoldDB" id="A0A136II14"/>
<dbReference type="OrthoDB" id="432970at2759"/>
<gene>
    <name evidence="6" type="ORF">Micbo1qcDRAFT_170129</name>
</gene>
<feature type="domain" description="MYND-type" evidence="5">
    <location>
        <begin position="8"/>
        <end position="45"/>
    </location>
</feature>
<dbReference type="InterPro" id="IPR002893">
    <property type="entry name" value="Znf_MYND"/>
</dbReference>
<keyword evidence="2 4" id="KW-0863">Zinc-finger</keyword>
<reference evidence="7" key="1">
    <citation type="submission" date="2016-02" db="EMBL/GenBank/DDBJ databases">
        <title>Draft genome sequence of Microdochium bolleyi, a fungal endophyte of beachgrass.</title>
        <authorList>
            <consortium name="DOE Joint Genome Institute"/>
            <person name="David A.S."/>
            <person name="May G."/>
            <person name="Haridas S."/>
            <person name="Lim J."/>
            <person name="Wang M."/>
            <person name="Labutti K."/>
            <person name="Lipzen A."/>
            <person name="Barry K."/>
            <person name="Grigoriev I.V."/>
        </authorList>
    </citation>
    <scope>NUCLEOTIDE SEQUENCE [LARGE SCALE GENOMIC DNA]</scope>
    <source>
        <strain evidence="7">J235TASD1</strain>
    </source>
</reference>
<keyword evidence="7" id="KW-1185">Reference proteome</keyword>
<proteinExistence type="predicted"/>
<accession>A0A136II14</accession>
<evidence type="ECO:0000256" key="3">
    <source>
        <dbReference type="ARBA" id="ARBA00022833"/>
    </source>
</evidence>